<dbReference type="AlphaFoldDB" id="A0A2I0I5J5"/>
<feature type="region of interest" description="Disordered" evidence="1">
    <location>
        <begin position="1"/>
        <end position="55"/>
    </location>
</feature>
<protein>
    <submittedName>
        <fullName evidence="2">Uncharacterized protein</fullName>
    </submittedName>
</protein>
<dbReference type="Proteomes" id="UP000233551">
    <property type="component" value="Unassembled WGS sequence"/>
</dbReference>
<evidence type="ECO:0000313" key="2">
    <source>
        <dbReference type="EMBL" id="PKI39258.1"/>
    </source>
</evidence>
<proteinExistence type="predicted"/>
<organism evidence="2 3">
    <name type="scientific">Punica granatum</name>
    <name type="common">Pomegranate</name>
    <dbReference type="NCBI Taxonomy" id="22663"/>
    <lineage>
        <taxon>Eukaryota</taxon>
        <taxon>Viridiplantae</taxon>
        <taxon>Streptophyta</taxon>
        <taxon>Embryophyta</taxon>
        <taxon>Tracheophyta</taxon>
        <taxon>Spermatophyta</taxon>
        <taxon>Magnoliopsida</taxon>
        <taxon>eudicotyledons</taxon>
        <taxon>Gunneridae</taxon>
        <taxon>Pentapetalae</taxon>
        <taxon>rosids</taxon>
        <taxon>malvids</taxon>
        <taxon>Myrtales</taxon>
        <taxon>Lythraceae</taxon>
        <taxon>Punica</taxon>
    </lineage>
</organism>
<evidence type="ECO:0000313" key="3">
    <source>
        <dbReference type="Proteomes" id="UP000233551"/>
    </source>
</evidence>
<accession>A0A2I0I5J5</accession>
<reference evidence="2 3" key="1">
    <citation type="submission" date="2017-11" db="EMBL/GenBank/DDBJ databases">
        <title>De-novo sequencing of pomegranate (Punica granatum L.) genome.</title>
        <authorList>
            <person name="Akparov Z."/>
            <person name="Amiraslanov A."/>
            <person name="Hajiyeva S."/>
            <person name="Abbasov M."/>
            <person name="Kaur K."/>
            <person name="Hamwieh A."/>
            <person name="Solovyev V."/>
            <person name="Salamov A."/>
            <person name="Braich B."/>
            <person name="Kosarev P."/>
            <person name="Mahmoud A."/>
            <person name="Hajiyev E."/>
            <person name="Babayeva S."/>
            <person name="Izzatullayeva V."/>
            <person name="Mammadov A."/>
            <person name="Mammadov A."/>
            <person name="Sharifova S."/>
            <person name="Ojaghi J."/>
            <person name="Eynullazada K."/>
            <person name="Bayramov B."/>
            <person name="Abdulazimova A."/>
            <person name="Shahmuradov I."/>
        </authorList>
    </citation>
    <scope>NUCLEOTIDE SEQUENCE [LARGE SCALE GENOMIC DNA]</scope>
    <source>
        <strain evidence="3">cv. AG2017</strain>
        <tissue evidence="2">Leaf</tissue>
    </source>
</reference>
<dbReference type="EMBL" id="PGOL01003834">
    <property type="protein sequence ID" value="PKI39258.1"/>
    <property type="molecule type" value="Genomic_DNA"/>
</dbReference>
<evidence type="ECO:0000256" key="1">
    <source>
        <dbReference type="SAM" id="MobiDB-lite"/>
    </source>
</evidence>
<gene>
    <name evidence="2" type="ORF">CRG98_040314</name>
</gene>
<name>A0A2I0I5J5_PUNGR</name>
<feature type="compositionally biased region" description="Basic and acidic residues" evidence="1">
    <location>
        <begin position="36"/>
        <end position="48"/>
    </location>
</feature>
<comment type="caution">
    <text evidence="2">The sequence shown here is derived from an EMBL/GenBank/DDBJ whole genome shotgun (WGS) entry which is preliminary data.</text>
</comment>
<feature type="compositionally biased region" description="Basic and acidic residues" evidence="1">
    <location>
        <begin position="1"/>
        <end position="28"/>
    </location>
</feature>
<keyword evidence="3" id="KW-1185">Reference proteome</keyword>
<feature type="region of interest" description="Disordered" evidence="1">
    <location>
        <begin position="100"/>
        <end position="134"/>
    </location>
</feature>
<sequence length="160" mass="17355">MCSVERARKAEMEKSGEGDAGGDLRLEGLDGLEGLGEERERREAREAAAEAAEEGAKRRLVVGSRCVWRWRRFDSININESSISDSDRGIGRLGFLRKVTKKKKRSFEGKGKEKRRRRSGGGAGGSGRPAVFGGDTVPFTLLSVSHREGPVAAPSPTEAI</sequence>